<reference evidence="2 3" key="1">
    <citation type="submission" date="2017-03" db="EMBL/GenBank/DDBJ databases">
        <authorList>
            <person name="Afonso C.L."/>
            <person name="Miller P.J."/>
            <person name="Scott M.A."/>
            <person name="Spackman E."/>
            <person name="Goraichik I."/>
            <person name="Dimitrov K.M."/>
            <person name="Suarez D.L."/>
            <person name="Swayne D.E."/>
        </authorList>
    </citation>
    <scope>NUCLEOTIDE SEQUENCE [LARGE SCALE GENOMIC DNA]</scope>
    <source>
        <strain evidence="2">PRJEB14757</strain>
    </source>
</reference>
<evidence type="ECO:0000259" key="1">
    <source>
        <dbReference type="Pfam" id="PF13744"/>
    </source>
</evidence>
<gene>
    <name evidence="2" type="ORF">MTBBW1_2860001</name>
</gene>
<dbReference type="InterPro" id="IPR039554">
    <property type="entry name" value="HigA2-like_HTH"/>
</dbReference>
<dbReference type="AlphaFoldDB" id="A0A1W1HFE6"/>
<name>A0A1W1HFE6_9BACT</name>
<accession>A0A1W1HFE6</accession>
<evidence type="ECO:0000313" key="3">
    <source>
        <dbReference type="Proteomes" id="UP000191931"/>
    </source>
</evidence>
<feature type="domain" description="HigA2-like helix-turn-helix" evidence="1">
    <location>
        <begin position="2"/>
        <end position="39"/>
    </location>
</feature>
<dbReference type="GO" id="GO:0003677">
    <property type="term" value="F:DNA binding"/>
    <property type="evidence" value="ECO:0007669"/>
    <property type="project" value="InterPro"/>
</dbReference>
<dbReference type="CDD" id="cd00093">
    <property type="entry name" value="HTH_XRE"/>
    <property type="match status" value="1"/>
</dbReference>
<dbReference type="RefSeq" id="WP_222424199.1">
    <property type="nucleotide sequence ID" value="NZ_LT828587.1"/>
</dbReference>
<dbReference type="STRING" id="1246637.MTBBW1_2860001"/>
<dbReference type="Gene3D" id="1.10.260.40">
    <property type="entry name" value="lambda repressor-like DNA-binding domains"/>
    <property type="match status" value="1"/>
</dbReference>
<proteinExistence type="predicted"/>
<sequence>MKQRELAELLGIKQAEVSHLLNGHFSRFTVDKLLEFLKKNESKSSYSDQSTS</sequence>
<dbReference type="Pfam" id="PF13744">
    <property type="entry name" value="HTH_37"/>
    <property type="match status" value="1"/>
</dbReference>
<keyword evidence="3" id="KW-1185">Reference proteome</keyword>
<dbReference type="InterPro" id="IPR010982">
    <property type="entry name" value="Lambda_DNA-bd_dom_sf"/>
</dbReference>
<dbReference type="EMBL" id="FWEV01000208">
    <property type="protein sequence ID" value="SLM31207.1"/>
    <property type="molecule type" value="Genomic_DNA"/>
</dbReference>
<dbReference type="InterPro" id="IPR001387">
    <property type="entry name" value="Cro/C1-type_HTH"/>
</dbReference>
<evidence type="ECO:0000313" key="2">
    <source>
        <dbReference type="EMBL" id="SLM31207.1"/>
    </source>
</evidence>
<dbReference type="Proteomes" id="UP000191931">
    <property type="component" value="Unassembled WGS sequence"/>
</dbReference>
<dbReference type="SUPFAM" id="SSF47413">
    <property type="entry name" value="lambda repressor-like DNA-binding domains"/>
    <property type="match status" value="1"/>
</dbReference>
<organism evidence="2 3">
    <name type="scientific">Desulfamplus magnetovallimortis</name>
    <dbReference type="NCBI Taxonomy" id="1246637"/>
    <lineage>
        <taxon>Bacteria</taxon>
        <taxon>Pseudomonadati</taxon>
        <taxon>Thermodesulfobacteriota</taxon>
        <taxon>Desulfobacteria</taxon>
        <taxon>Desulfobacterales</taxon>
        <taxon>Desulfobacteraceae</taxon>
        <taxon>Desulfamplus</taxon>
    </lineage>
</organism>
<protein>
    <recommendedName>
        <fullName evidence="1">HigA2-like helix-turn-helix domain-containing protein</fullName>
    </recommendedName>
</protein>